<evidence type="ECO:0000256" key="1">
    <source>
        <dbReference type="PROSITE-ProRule" id="PRU00339"/>
    </source>
</evidence>
<keyword evidence="1" id="KW-0802">TPR repeat</keyword>
<dbReference type="Proteomes" id="UP001206312">
    <property type="component" value="Unassembled WGS sequence"/>
</dbReference>
<reference evidence="3 4" key="1">
    <citation type="submission" date="2022-06" db="EMBL/GenBank/DDBJ databases">
        <authorList>
            <person name="Xuan X."/>
        </authorList>
    </citation>
    <scope>NUCLEOTIDE SEQUENCE [LARGE SCALE GENOMIC DNA]</scope>
    <source>
        <strain evidence="3 4">2V75</strain>
    </source>
</reference>
<organism evidence="3 4">
    <name type="scientific">Robiginitalea marina</name>
    <dbReference type="NCBI Taxonomy" id="2954105"/>
    <lineage>
        <taxon>Bacteria</taxon>
        <taxon>Pseudomonadati</taxon>
        <taxon>Bacteroidota</taxon>
        <taxon>Flavobacteriia</taxon>
        <taxon>Flavobacteriales</taxon>
        <taxon>Flavobacteriaceae</taxon>
        <taxon>Robiginitalea</taxon>
    </lineage>
</organism>
<accession>A0ABT1B0M9</accession>
<dbReference type="RefSeq" id="WP_252742095.1">
    <property type="nucleotide sequence ID" value="NZ_JAMXIB010000012.1"/>
</dbReference>
<dbReference type="InterPro" id="IPR011990">
    <property type="entry name" value="TPR-like_helical_dom_sf"/>
</dbReference>
<feature type="compositionally biased region" description="Basic and acidic residues" evidence="2">
    <location>
        <begin position="127"/>
        <end position="162"/>
    </location>
</feature>
<evidence type="ECO:0008006" key="5">
    <source>
        <dbReference type="Google" id="ProtNLM"/>
    </source>
</evidence>
<name>A0ABT1B0M9_9FLAO</name>
<dbReference type="EMBL" id="JAMXIB010000012">
    <property type="protein sequence ID" value="MCO5725724.1"/>
    <property type="molecule type" value="Genomic_DNA"/>
</dbReference>
<sequence>MKVSEFTNLLQHPDQVRTPAQIHQLEELLRAYPYFQPARALHLLGLKHLNSYKYNDALKVTAAGCADREVLFDLITSEEFPQNRIADSISGKAPLKEQDLIWEEVEPNPETHPGMVGDEEDSPLPRSAREAEKILDPKLFRSRDPEVDKSVEAARQEARDSLKMGSPLPFTRDEKHSFSEWLQLASLKTPAGRQNPAGEASEGTADAVDTGERQKKFELIDRFIARNPKITPGERTPSDVDIRESLKLDKKELMTETLARVYLEQGKYKKAIQAYRILILKYPEKSSFFADQIKAVEKLRDQKP</sequence>
<evidence type="ECO:0000313" key="4">
    <source>
        <dbReference type="Proteomes" id="UP001206312"/>
    </source>
</evidence>
<dbReference type="Gene3D" id="1.25.40.10">
    <property type="entry name" value="Tetratricopeptide repeat domain"/>
    <property type="match status" value="1"/>
</dbReference>
<feature type="repeat" description="TPR" evidence="1">
    <location>
        <begin position="252"/>
        <end position="285"/>
    </location>
</feature>
<keyword evidence="4" id="KW-1185">Reference proteome</keyword>
<dbReference type="InterPro" id="IPR019734">
    <property type="entry name" value="TPR_rpt"/>
</dbReference>
<proteinExistence type="predicted"/>
<comment type="caution">
    <text evidence="3">The sequence shown here is derived from an EMBL/GenBank/DDBJ whole genome shotgun (WGS) entry which is preliminary data.</text>
</comment>
<protein>
    <recommendedName>
        <fullName evidence="5">Tetratricopeptide repeat protein</fullName>
    </recommendedName>
</protein>
<gene>
    <name evidence="3" type="ORF">NG653_12725</name>
</gene>
<evidence type="ECO:0000256" key="2">
    <source>
        <dbReference type="SAM" id="MobiDB-lite"/>
    </source>
</evidence>
<feature type="region of interest" description="Disordered" evidence="2">
    <location>
        <begin position="107"/>
        <end position="169"/>
    </location>
</feature>
<dbReference type="PROSITE" id="PS50005">
    <property type="entry name" value="TPR"/>
    <property type="match status" value="1"/>
</dbReference>
<evidence type="ECO:0000313" key="3">
    <source>
        <dbReference type="EMBL" id="MCO5725724.1"/>
    </source>
</evidence>